<evidence type="ECO:0000313" key="2">
    <source>
        <dbReference type="EMBL" id="KAJ1184118.1"/>
    </source>
</evidence>
<accession>A0AAV7U8M9</accession>
<gene>
    <name evidence="2" type="ORF">NDU88_000928</name>
</gene>
<comment type="caution">
    <text evidence="2">The sequence shown here is derived from an EMBL/GenBank/DDBJ whole genome shotgun (WGS) entry which is preliminary data.</text>
</comment>
<sequence length="114" mass="12662">MFVQLRGSPVQAIKRNPRAAGLTNALLFSAKLRILHDKRFIFFDSLEAALEWLDQNFPNLDKPGHMAQDLPRPQRKHCRHHPATSPGITRVRALFAAGTVGLPGGTQISFPTPN</sequence>
<name>A0AAV7U8M9_PLEWA</name>
<feature type="compositionally biased region" description="Basic residues" evidence="1">
    <location>
        <begin position="73"/>
        <end position="82"/>
    </location>
</feature>
<dbReference type="EMBL" id="JANPWB010000005">
    <property type="protein sequence ID" value="KAJ1184118.1"/>
    <property type="molecule type" value="Genomic_DNA"/>
</dbReference>
<reference evidence="2" key="1">
    <citation type="journal article" date="2022" name="bioRxiv">
        <title>Sequencing and chromosome-scale assembly of the giantPleurodeles waltlgenome.</title>
        <authorList>
            <person name="Brown T."/>
            <person name="Elewa A."/>
            <person name="Iarovenko S."/>
            <person name="Subramanian E."/>
            <person name="Araus A.J."/>
            <person name="Petzold A."/>
            <person name="Susuki M."/>
            <person name="Suzuki K.-i.T."/>
            <person name="Hayashi T."/>
            <person name="Toyoda A."/>
            <person name="Oliveira C."/>
            <person name="Osipova E."/>
            <person name="Leigh N.D."/>
            <person name="Simon A."/>
            <person name="Yun M.H."/>
        </authorList>
    </citation>
    <scope>NUCLEOTIDE SEQUENCE</scope>
    <source>
        <strain evidence="2">20211129_DDA</strain>
        <tissue evidence="2">Liver</tissue>
    </source>
</reference>
<dbReference type="AlphaFoldDB" id="A0AAV7U8M9"/>
<keyword evidence="3" id="KW-1185">Reference proteome</keyword>
<proteinExistence type="predicted"/>
<dbReference type="Proteomes" id="UP001066276">
    <property type="component" value="Chromosome 3_1"/>
</dbReference>
<protein>
    <submittedName>
        <fullName evidence="2">Uncharacterized protein</fullName>
    </submittedName>
</protein>
<feature type="region of interest" description="Disordered" evidence="1">
    <location>
        <begin position="63"/>
        <end position="85"/>
    </location>
</feature>
<evidence type="ECO:0000313" key="3">
    <source>
        <dbReference type="Proteomes" id="UP001066276"/>
    </source>
</evidence>
<organism evidence="2 3">
    <name type="scientific">Pleurodeles waltl</name>
    <name type="common">Iberian ribbed newt</name>
    <dbReference type="NCBI Taxonomy" id="8319"/>
    <lineage>
        <taxon>Eukaryota</taxon>
        <taxon>Metazoa</taxon>
        <taxon>Chordata</taxon>
        <taxon>Craniata</taxon>
        <taxon>Vertebrata</taxon>
        <taxon>Euteleostomi</taxon>
        <taxon>Amphibia</taxon>
        <taxon>Batrachia</taxon>
        <taxon>Caudata</taxon>
        <taxon>Salamandroidea</taxon>
        <taxon>Salamandridae</taxon>
        <taxon>Pleurodelinae</taxon>
        <taxon>Pleurodeles</taxon>
    </lineage>
</organism>
<evidence type="ECO:0000256" key="1">
    <source>
        <dbReference type="SAM" id="MobiDB-lite"/>
    </source>
</evidence>